<feature type="transmembrane region" description="Helical" evidence="1">
    <location>
        <begin position="29"/>
        <end position="46"/>
    </location>
</feature>
<dbReference type="AlphaFoldDB" id="A0A1M6CZS0"/>
<protein>
    <submittedName>
        <fullName evidence="2">Uncharacterized protein</fullName>
    </submittedName>
</protein>
<reference evidence="2 3" key="1">
    <citation type="submission" date="2016-11" db="EMBL/GenBank/DDBJ databases">
        <authorList>
            <person name="Varghese N."/>
            <person name="Submissions S."/>
        </authorList>
    </citation>
    <scope>NUCLEOTIDE SEQUENCE [LARGE SCALE GENOMIC DNA]</scope>
    <source>
        <strain evidence="2 3">DSM 15287</strain>
    </source>
</reference>
<accession>A0A1M6CZS0</accession>
<organism evidence="2 3">
    <name type="scientific">Propionispora hippei DSM 15287</name>
    <dbReference type="NCBI Taxonomy" id="1123003"/>
    <lineage>
        <taxon>Bacteria</taxon>
        <taxon>Bacillati</taxon>
        <taxon>Bacillota</taxon>
        <taxon>Negativicutes</taxon>
        <taxon>Selenomonadales</taxon>
        <taxon>Sporomusaceae</taxon>
        <taxon>Propionispora</taxon>
    </lineage>
</organism>
<name>A0A1M6CZS0_9FIRM</name>
<keyword evidence="1" id="KW-0812">Transmembrane</keyword>
<proteinExistence type="predicted"/>
<keyword evidence="3" id="KW-1185">Reference proteome</keyword>
<evidence type="ECO:0000313" key="2">
    <source>
        <dbReference type="EMBL" id="SHI66507.1"/>
    </source>
</evidence>
<gene>
    <name evidence="2" type="ORF">SAMN02745170_00796</name>
</gene>
<evidence type="ECO:0000313" key="3">
    <source>
        <dbReference type="Proteomes" id="UP000322917"/>
    </source>
</evidence>
<keyword evidence="1" id="KW-0472">Membrane</keyword>
<dbReference type="EMBL" id="FQZD01000006">
    <property type="protein sequence ID" value="SHI66507.1"/>
    <property type="molecule type" value="Genomic_DNA"/>
</dbReference>
<evidence type="ECO:0000256" key="1">
    <source>
        <dbReference type="SAM" id="Phobius"/>
    </source>
</evidence>
<sequence length="60" mass="6954">MVKFFEIVVDIQEFPCEFVRNAPSDNEKTMQVVPLMLAGFLFYALCDKIRADYAGYKQVN</sequence>
<keyword evidence="1" id="KW-1133">Transmembrane helix</keyword>
<dbReference type="Proteomes" id="UP000322917">
    <property type="component" value="Unassembled WGS sequence"/>
</dbReference>